<evidence type="ECO:0000313" key="2">
    <source>
        <dbReference type="Proteomes" id="UP000006038"/>
    </source>
</evidence>
<accession>J3L5E4</accession>
<sequence length="95" mass="10829">MKCINKVNICCSCMCFCFHGGEQKLLLLAERRKVRSQLFKLRNRETHIHRYTSKLGVLVKYTVEQSISCSTLQNTSHGCGGVEGWDALRQVHQGD</sequence>
<dbReference type="Proteomes" id="UP000006038">
    <property type="component" value="Chromosome 1"/>
</dbReference>
<dbReference type="Gramene" id="OB01G44500.1">
    <property type="protein sequence ID" value="OB01G44500.1"/>
    <property type="gene ID" value="OB01G44500"/>
</dbReference>
<keyword evidence="2" id="KW-1185">Reference proteome</keyword>
<dbReference type="EnsemblPlants" id="OB01G44500.1">
    <property type="protein sequence ID" value="OB01G44500.1"/>
    <property type="gene ID" value="OB01G44500"/>
</dbReference>
<name>J3L5E4_ORYBR</name>
<reference evidence="1" key="1">
    <citation type="journal article" date="2013" name="Nat. Commun.">
        <title>Whole-genome sequencing of Oryza brachyantha reveals mechanisms underlying Oryza genome evolution.</title>
        <authorList>
            <person name="Chen J."/>
            <person name="Huang Q."/>
            <person name="Gao D."/>
            <person name="Wang J."/>
            <person name="Lang Y."/>
            <person name="Liu T."/>
            <person name="Li B."/>
            <person name="Bai Z."/>
            <person name="Luis Goicoechea J."/>
            <person name="Liang C."/>
            <person name="Chen C."/>
            <person name="Zhang W."/>
            <person name="Sun S."/>
            <person name="Liao Y."/>
            <person name="Zhang X."/>
            <person name="Yang L."/>
            <person name="Song C."/>
            <person name="Wang M."/>
            <person name="Shi J."/>
            <person name="Liu G."/>
            <person name="Liu J."/>
            <person name="Zhou H."/>
            <person name="Zhou W."/>
            <person name="Yu Q."/>
            <person name="An N."/>
            <person name="Chen Y."/>
            <person name="Cai Q."/>
            <person name="Wang B."/>
            <person name="Liu B."/>
            <person name="Min J."/>
            <person name="Huang Y."/>
            <person name="Wu H."/>
            <person name="Li Z."/>
            <person name="Zhang Y."/>
            <person name="Yin Y."/>
            <person name="Song W."/>
            <person name="Jiang J."/>
            <person name="Jackson S.A."/>
            <person name="Wing R.A."/>
            <person name="Wang J."/>
            <person name="Chen M."/>
        </authorList>
    </citation>
    <scope>NUCLEOTIDE SEQUENCE [LARGE SCALE GENOMIC DNA]</scope>
    <source>
        <strain evidence="1">cv. IRGC 101232</strain>
    </source>
</reference>
<evidence type="ECO:0000313" key="1">
    <source>
        <dbReference type="EnsemblPlants" id="OB01G44500.1"/>
    </source>
</evidence>
<proteinExistence type="predicted"/>
<dbReference type="HOGENOM" id="CLU_2376182_0_0_1"/>
<protein>
    <submittedName>
        <fullName evidence="1">Uncharacterized protein</fullName>
    </submittedName>
</protein>
<dbReference type="AlphaFoldDB" id="J3L5E4"/>
<organism evidence="1">
    <name type="scientific">Oryza brachyantha</name>
    <name type="common">malo sina</name>
    <dbReference type="NCBI Taxonomy" id="4533"/>
    <lineage>
        <taxon>Eukaryota</taxon>
        <taxon>Viridiplantae</taxon>
        <taxon>Streptophyta</taxon>
        <taxon>Embryophyta</taxon>
        <taxon>Tracheophyta</taxon>
        <taxon>Spermatophyta</taxon>
        <taxon>Magnoliopsida</taxon>
        <taxon>Liliopsida</taxon>
        <taxon>Poales</taxon>
        <taxon>Poaceae</taxon>
        <taxon>BOP clade</taxon>
        <taxon>Oryzoideae</taxon>
        <taxon>Oryzeae</taxon>
        <taxon>Oryzinae</taxon>
        <taxon>Oryza</taxon>
    </lineage>
</organism>
<reference evidence="1" key="2">
    <citation type="submission" date="2013-04" db="UniProtKB">
        <authorList>
            <consortium name="EnsemblPlants"/>
        </authorList>
    </citation>
    <scope>IDENTIFICATION</scope>
</reference>